<organism evidence="1 2">
    <name type="scientific">Ixodes persulcatus</name>
    <name type="common">Taiga tick</name>
    <dbReference type="NCBI Taxonomy" id="34615"/>
    <lineage>
        <taxon>Eukaryota</taxon>
        <taxon>Metazoa</taxon>
        <taxon>Ecdysozoa</taxon>
        <taxon>Arthropoda</taxon>
        <taxon>Chelicerata</taxon>
        <taxon>Arachnida</taxon>
        <taxon>Acari</taxon>
        <taxon>Parasitiformes</taxon>
        <taxon>Ixodida</taxon>
        <taxon>Ixodoidea</taxon>
        <taxon>Ixodidae</taxon>
        <taxon>Ixodinae</taxon>
        <taxon>Ixodes</taxon>
    </lineage>
</organism>
<dbReference type="EMBL" id="JABSTQ010011443">
    <property type="protein sequence ID" value="KAG0411312.1"/>
    <property type="molecule type" value="Genomic_DNA"/>
</dbReference>
<evidence type="ECO:0000313" key="1">
    <source>
        <dbReference type="EMBL" id="KAG0411312.1"/>
    </source>
</evidence>
<name>A0AC60NW42_IXOPE</name>
<gene>
    <name evidence="1" type="ORF">HPB47_011567</name>
</gene>
<keyword evidence="2" id="KW-1185">Reference proteome</keyword>
<sequence>SITDWSNKQIEYTGSGKKAPIPIDTCGASLDRGGRIVGGWNATEGEFPWQVSLQHKNSREHFCGGSIIEPDIVVSAAHCVDGRGPEHIVVQAGILNLKNPTNYSQLRDVEKVLVHESYRSADFANDIALLKLEVPFNFTESYGDIGAVCLPAKDYPLEGKQLATALNHGRRRPAEEKWIARLHLDTINDQAGSMDHGNDGWRLIQPPQLILQEISRKAADAVRPSKQPRPADAEKVEEDTTSVYFLESIADEDDKAHIAKHILLASYPNLLANQIVSITQEKVISHKINKDGNLSVNVASLDSANKLLAVTSLGEELLEFSKEFGVVSVQRQVAYRFQDDGTVEERPSKTVVLKFRINRAMPLRVFFGLTSHPVEEYFGHAIQCFNCQRHGHIARNCKSERRCKAFRAPSSVTESNRSSLHTTTRAFARTT</sequence>
<protein>
    <submittedName>
        <fullName evidence="1">Uncharacterized protein</fullName>
    </submittedName>
</protein>
<comment type="caution">
    <text evidence="1">The sequence shown here is derived from an EMBL/GenBank/DDBJ whole genome shotgun (WGS) entry which is preliminary data.</text>
</comment>
<accession>A0AC60NW42</accession>
<evidence type="ECO:0000313" key="2">
    <source>
        <dbReference type="Proteomes" id="UP000805193"/>
    </source>
</evidence>
<dbReference type="Proteomes" id="UP000805193">
    <property type="component" value="Unassembled WGS sequence"/>
</dbReference>
<feature type="non-terminal residue" evidence="1">
    <location>
        <position position="1"/>
    </location>
</feature>
<reference evidence="1 2" key="1">
    <citation type="journal article" date="2020" name="Cell">
        <title>Large-Scale Comparative Analyses of Tick Genomes Elucidate Their Genetic Diversity and Vector Capacities.</title>
        <authorList>
            <consortium name="Tick Genome and Microbiome Consortium (TIGMIC)"/>
            <person name="Jia N."/>
            <person name="Wang J."/>
            <person name="Shi W."/>
            <person name="Du L."/>
            <person name="Sun Y."/>
            <person name="Zhan W."/>
            <person name="Jiang J.F."/>
            <person name="Wang Q."/>
            <person name="Zhang B."/>
            <person name="Ji P."/>
            <person name="Bell-Sakyi L."/>
            <person name="Cui X.M."/>
            <person name="Yuan T.T."/>
            <person name="Jiang B.G."/>
            <person name="Yang W.F."/>
            <person name="Lam T.T."/>
            <person name="Chang Q.C."/>
            <person name="Ding S.J."/>
            <person name="Wang X.J."/>
            <person name="Zhu J.G."/>
            <person name="Ruan X.D."/>
            <person name="Zhao L."/>
            <person name="Wei J.T."/>
            <person name="Ye R.Z."/>
            <person name="Que T.C."/>
            <person name="Du C.H."/>
            <person name="Zhou Y.H."/>
            <person name="Cheng J.X."/>
            <person name="Dai P.F."/>
            <person name="Guo W.B."/>
            <person name="Han X.H."/>
            <person name="Huang E.J."/>
            <person name="Li L.F."/>
            <person name="Wei W."/>
            <person name="Gao Y.C."/>
            <person name="Liu J.Z."/>
            <person name="Shao H.Z."/>
            <person name="Wang X."/>
            <person name="Wang C.C."/>
            <person name="Yang T.C."/>
            <person name="Huo Q.B."/>
            <person name="Li W."/>
            <person name="Chen H.Y."/>
            <person name="Chen S.E."/>
            <person name="Zhou L.G."/>
            <person name="Ni X.B."/>
            <person name="Tian J.H."/>
            <person name="Sheng Y."/>
            <person name="Liu T."/>
            <person name="Pan Y.S."/>
            <person name="Xia L.Y."/>
            <person name="Li J."/>
            <person name="Zhao F."/>
            <person name="Cao W.C."/>
        </authorList>
    </citation>
    <scope>NUCLEOTIDE SEQUENCE [LARGE SCALE GENOMIC DNA]</scope>
    <source>
        <strain evidence="1">Iper-2018</strain>
    </source>
</reference>
<proteinExistence type="predicted"/>